<dbReference type="InterPro" id="IPR052183">
    <property type="entry name" value="IS_Transposase"/>
</dbReference>
<dbReference type="InterPro" id="IPR012337">
    <property type="entry name" value="RNaseH-like_sf"/>
</dbReference>
<keyword evidence="2" id="KW-0238">DNA-binding</keyword>
<dbReference type="InterPro" id="IPR032874">
    <property type="entry name" value="DDE_dom"/>
</dbReference>
<dbReference type="PROSITE" id="PS50994">
    <property type="entry name" value="INTEGRASE"/>
    <property type="match status" value="1"/>
</dbReference>
<evidence type="ECO:0000256" key="3">
    <source>
        <dbReference type="ARBA" id="ARBA00023172"/>
    </source>
</evidence>
<keyword evidence="6" id="KW-1185">Reference proteome</keyword>
<sequence>MSTPSVFKWRHFLPEIILLNVRWYCRYALSYRDLEEMMAERGIEVDHSTINRWVLKYAPELDKRIRPNLRPTNDSWRVDETYIKIKGQWKYLYRAVDSLGNTLDFLLSAKRDAAAAERFLRKMLNAPHTQTPRVINVDKNAAYPPAVDELKADAQLSETTQLRQVKYLNNQVEQDHRFIKRLTKPGLGFASFNSARRTLRGMEAMNMIRKGQVQGVAKGDVRAQIEFVSQIFGLVA</sequence>
<dbReference type="RefSeq" id="WP_106167378.1">
    <property type="nucleotide sequence ID" value="NZ_JAVKZF010000004.1"/>
</dbReference>
<dbReference type="GO" id="GO:0003677">
    <property type="term" value="F:DNA binding"/>
    <property type="evidence" value="ECO:0007669"/>
    <property type="project" value="UniProtKB-KW"/>
</dbReference>
<accession>A0AB37UBW5</accession>
<dbReference type="InterPro" id="IPR001584">
    <property type="entry name" value="Integrase_cat-core"/>
</dbReference>
<protein>
    <submittedName>
        <fullName evidence="5">IS6 family transposase</fullName>
    </submittedName>
</protein>
<dbReference type="PANTHER" id="PTHR35528">
    <property type="entry name" value="BLL1675 PROTEIN"/>
    <property type="match status" value="1"/>
</dbReference>
<organism evidence="5 6">
    <name type="scientific">Chroococcidiopsis cubana SAG 39.79</name>
    <dbReference type="NCBI Taxonomy" id="388085"/>
    <lineage>
        <taxon>Bacteria</taxon>
        <taxon>Bacillati</taxon>
        <taxon>Cyanobacteriota</taxon>
        <taxon>Cyanophyceae</taxon>
        <taxon>Chroococcidiopsidales</taxon>
        <taxon>Chroococcidiopsidaceae</taxon>
        <taxon>Chroococcidiopsis</taxon>
    </lineage>
</organism>
<proteinExistence type="predicted"/>
<dbReference type="InterPro" id="IPR047930">
    <property type="entry name" value="Transpos_IS6"/>
</dbReference>
<comment type="caution">
    <text evidence="5">The sequence shown here is derived from an EMBL/GenBank/DDBJ whole genome shotgun (WGS) entry which is preliminary data.</text>
</comment>
<dbReference type="EMBL" id="RSCK01000079">
    <property type="protein sequence ID" value="RUT05317.1"/>
    <property type="molecule type" value="Genomic_DNA"/>
</dbReference>
<keyword evidence="1" id="KW-0815">Transposition</keyword>
<dbReference type="NCBIfam" id="NF033587">
    <property type="entry name" value="transpos_IS6"/>
    <property type="match status" value="1"/>
</dbReference>
<dbReference type="SUPFAM" id="SSF53098">
    <property type="entry name" value="Ribonuclease H-like"/>
    <property type="match status" value="1"/>
</dbReference>
<dbReference type="GO" id="GO:0006310">
    <property type="term" value="P:DNA recombination"/>
    <property type="evidence" value="ECO:0007669"/>
    <property type="project" value="UniProtKB-KW"/>
</dbReference>
<evidence type="ECO:0000256" key="1">
    <source>
        <dbReference type="ARBA" id="ARBA00022578"/>
    </source>
</evidence>
<reference evidence="5 6" key="1">
    <citation type="journal article" date="2019" name="Genome Biol. Evol.">
        <title>Day and night: Metabolic profiles and evolutionary relationships of six axenic non-marine cyanobacteria.</title>
        <authorList>
            <person name="Will S.E."/>
            <person name="Henke P."/>
            <person name="Boedeker C."/>
            <person name="Huang S."/>
            <person name="Brinkmann H."/>
            <person name="Rohde M."/>
            <person name="Jarek M."/>
            <person name="Friedl T."/>
            <person name="Seufert S."/>
            <person name="Schumacher M."/>
            <person name="Overmann J."/>
            <person name="Neumann-Schaal M."/>
            <person name="Petersen J."/>
        </authorList>
    </citation>
    <scope>NUCLEOTIDE SEQUENCE [LARGE SCALE GENOMIC DNA]</scope>
    <source>
        <strain evidence="5 6">SAG 39.79</strain>
    </source>
</reference>
<dbReference type="PANTHER" id="PTHR35528:SF3">
    <property type="entry name" value="BLL1675 PROTEIN"/>
    <property type="match status" value="1"/>
</dbReference>
<keyword evidence="3" id="KW-0233">DNA recombination</keyword>
<evidence type="ECO:0000256" key="2">
    <source>
        <dbReference type="ARBA" id="ARBA00023125"/>
    </source>
</evidence>
<dbReference type="GO" id="GO:0015074">
    <property type="term" value="P:DNA integration"/>
    <property type="evidence" value="ECO:0007669"/>
    <property type="project" value="InterPro"/>
</dbReference>
<evidence type="ECO:0000313" key="6">
    <source>
        <dbReference type="Proteomes" id="UP000282574"/>
    </source>
</evidence>
<feature type="domain" description="Integrase catalytic" evidence="4">
    <location>
        <begin position="67"/>
        <end position="226"/>
    </location>
</feature>
<gene>
    <name evidence="5" type="ORF">DSM107010_55890</name>
</gene>
<dbReference type="Proteomes" id="UP000282574">
    <property type="component" value="Unassembled WGS sequence"/>
</dbReference>
<evidence type="ECO:0000259" key="4">
    <source>
        <dbReference type="PROSITE" id="PS50994"/>
    </source>
</evidence>
<evidence type="ECO:0000313" key="5">
    <source>
        <dbReference type="EMBL" id="RUT05317.1"/>
    </source>
</evidence>
<name>A0AB37UBW5_9CYAN</name>
<dbReference type="Pfam" id="PF13610">
    <property type="entry name" value="DDE_Tnp_IS240"/>
    <property type="match status" value="1"/>
</dbReference>
<dbReference type="AlphaFoldDB" id="A0AB37UBW5"/>
<dbReference type="GO" id="GO:0032196">
    <property type="term" value="P:transposition"/>
    <property type="evidence" value="ECO:0007669"/>
    <property type="project" value="UniProtKB-KW"/>
</dbReference>